<name>K7WC81_9VIRU</name>
<reference evidence="2" key="3">
    <citation type="journal article" date="2018" name="Aquaculture">
        <title>Complete genome sequence of a white spot syndrome virus associated with a disease incursion in Australia.</title>
        <authorList>
            <person name="Oakey J."/>
            <person name="Smith C.S."/>
        </authorList>
    </citation>
    <scope>NUCLEOTIDE SEQUENCE [LARGE SCALE GENOMIC DNA]</scope>
    <source>
        <strain evidence="2">WSSV-AU</strain>
    </source>
</reference>
<dbReference type="EMBL" id="JX515788">
    <property type="protein sequence ID" value="AFX59411.1"/>
    <property type="molecule type" value="Genomic_DNA"/>
</dbReference>
<reference evidence="3" key="2">
    <citation type="submission" date="2012-08" db="EMBL/GenBank/DDBJ databases">
        <authorList>
            <person name="Choi T.-J."/>
        </authorList>
    </citation>
    <scope>NUCLEOTIDE SEQUENCE [LARGE SCALE GENOMIC DNA]</scope>
    <source>
        <strain evidence="3">K-LV1</strain>
    </source>
</reference>
<dbReference type="Proteomes" id="UP000277283">
    <property type="component" value="Segment"/>
</dbReference>
<reference evidence="1" key="1">
    <citation type="submission" date="2012-08" db="EMBL/GenBank/DDBJ databases">
        <title>Cassytha pubescens and C. glabella (Lauraceae) are not disjunctly distributed between Australia and the Ryukyu Archipelago of Japan - evidence from morphological and molecular data.</title>
        <authorList>
            <person name="Kokubugata G."/>
            <person name="Nakamura K."/>
            <person name="Forster P.I."/>
            <person name="Wilson G.W."/>
            <person name="Holland A.E."/>
            <person name="Hirayama Y."/>
            <person name="Yokota M."/>
        </authorList>
    </citation>
    <scope>NUCLEOTIDE SEQUENCE</scope>
    <source>
        <strain evidence="1">K-LV1</strain>
    </source>
</reference>
<sequence>MPYFASLSSLAIVCKMRVVKFLRKESPVCSSDMTIFFDSFVVLKRFTASVTEVALIFNSAPLHAATEVLAVLMKYCLLNFSKHSSSNTSPHPSSSLAPSS</sequence>
<evidence type="ECO:0000313" key="2">
    <source>
        <dbReference type="EMBL" id="ATU83646.1"/>
    </source>
</evidence>
<organism evidence="1 3">
    <name type="scientific">White spot syndrome virus</name>
    <dbReference type="NCBI Taxonomy" id="342409"/>
    <lineage>
        <taxon>Viruses</taxon>
        <taxon>Viruses incertae sedis</taxon>
        <taxon>Naldaviricetes</taxon>
        <taxon>Nimaviridae</taxon>
        <taxon>Whispovirus</taxon>
    </lineage>
</organism>
<dbReference type="EMBL" id="MF768985">
    <property type="protein sequence ID" value="ATU83646.1"/>
    <property type="molecule type" value="Genomic_DNA"/>
</dbReference>
<evidence type="ECO:0000313" key="3">
    <source>
        <dbReference type="Proteomes" id="UP000277283"/>
    </source>
</evidence>
<protein>
    <submittedName>
        <fullName evidence="2">ORF106</fullName>
    </submittedName>
    <submittedName>
        <fullName evidence="1">Wsv034</fullName>
    </submittedName>
</protein>
<accession>K7WC81</accession>
<gene>
    <name evidence="1" type="ORF">wssv_00340</name>
</gene>
<proteinExistence type="predicted"/>
<evidence type="ECO:0000313" key="1">
    <source>
        <dbReference type="EMBL" id="AFX59411.1"/>
    </source>
</evidence>
<dbReference type="Proteomes" id="UP000267516">
    <property type="component" value="Segment"/>
</dbReference>